<dbReference type="InterPro" id="IPR010069">
    <property type="entry name" value="CdiA_FHA1_rpt"/>
</dbReference>
<dbReference type="InterPro" id="IPR012334">
    <property type="entry name" value="Pectin_lyas_fold"/>
</dbReference>
<evidence type="ECO:0000256" key="1">
    <source>
        <dbReference type="SAM" id="Phobius"/>
    </source>
</evidence>
<dbReference type="NCBIfam" id="TIGR01901">
    <property type="entry name" value="adhes_NPXG"/>
    <property type="match status" value="1"/>
</dbReference>
<evidence type="ECO:0000313" key="3">
    <source>
        <dbReference type="EMBL" id="MDR7092792.1"/>
    </source>
</evidence>
<dbReference type="Pfam" id="PF13018">
    <property type="entry name" value="ESPR"/>
    <property type="match status" value="1"/>
</dbReference>
<dbReference type="SMART" id="SM00912">
    <property type="entry name" value="Haemagg_act"/>
    <property type="match status" value="1"/>
</dbReference>
<name>A0ABU1V5R9_9BURK</name>
<dbReference type="Gene3D" id="2.160.20.10">
    <property type="entry name" value="Single-stranded right-handed beta-helix, Pectin lyase-like"/>
    <property type="match status" value="1"/>
</dbReference>
<reference evidence="3 4" key="1">
    <citation type="submission" date="2023-07" db="EMBL/GenBank/DDBJ databases">
        <title>Sorghum-associated microbial communities from plants grown in Nebraska, USA.</title>
        <authorList>
            <person name="Schachtman D."/>
        </authorList>
    </citation>
    <scope>NUCLEOTIDE SEQUENCE [LARGE SCALE GENOMIC DNA]</scope>
    <source>
        <strain evidence="3 4">BE240</strain>
    </source>
</reference>
<gene>
    <name evidence="3" type="ORF">J2X09_000515</name>
</gene>
<dbReference type="RefSeq" id="WP_204731790.1">
    <property type="nucleotide sequence ID" value="NZ_JAVDWE010000001.1"/>
</dbReference>
<feature type="domain" description="Filamentous haemagglutinin FhaB/tRNA nuclease CdiA-like TPS" evidence="2">
    <location>
        <begin position="107"/>
        <end position="226"/>
    </location>
</feature>
<dbReference type="NCBIfam" id="TIGR01731">
    <property type="entry name" value="fil_hemag_20aa"/>
    <property type="match status" value="1"/>
</dbReference>
<accession>A0ABU1V5R9</accession>
<feature type="transmembrane region" description="Helical" evidence="1">
    <location>
        <begin position="62"/>
        <end position="82"/>
    </location>
</feature>
<dbReference type="Pfam" id="PF05860">
    <property type="entry name" value="TPS"/>
    <property type="match status" value="1"/>
</dbReference>
<evidence type="ECO:0000259" key="2">
    <source>
        <dbReference type="SMART" id="SM00912"/>
    </source>
</evidence>
<keyword evidence="1" id="KW-0812">Transmembrane</keyword>
<proteinExistence type="predicted"/>
<dbReference type="SUPFAM" id="SSF51126">
    <property type="entry name" value="Pectin lyase-like"/>
    <property type="match status" value="1"/>
</dbReference>
<sequence>MNRNRHRVVFNAARGQRMVVAESARSESGGASGDTAAPDSARALLAPLGDLDICKPSRLRNVALHPLTLSIALAFTLGLVFYTTAHAQIVADPSAPGNQRPTILQAGNGATVVNIQTPSAAGVSRNVYGRFDVDASGAILNNSRTNVQTQIGGWISGNPWVGAPARVILNEVNSSNPSYLNGPLEVAGQRAEVIVANPSGIRVGGGTFLNASGVTLTTGTPVMNSGHLDAFLVRGGTVHIEGLGLDTRTADTTTILARAVEVNAGLWAGHLKVVSGANEVSADASTVTATPGSAQGPAPQFALDVAAIGGMYAGKIHLIGTEAGLGINNAGRMSASSGDFVLQADGWLRNTGSVQAQGQLTLQATDVDNRAGGQISATTTVIQADNALSNRGLIDGQVTRIEAVAVNNLGTGRVYGDTLAIQADTLRNDTETVNGVRTDAVTHTTLPVGRRGEPLKPPLVQFGVLVGTKEQPPESFFVLNTETGELTDGLFTVPY</sequence>
<comment type="caution">
    <text evidence="3">The sequence shown here is derived from an EMBL/GenBank/DDBJ whole genome shotgun (WGS) entry which is preliminary data.</text>
</comment>
<protein>
    <submittedName>
        <fullName evidence="3">Filamentous hemagglutinin family protein</fullName>
    </submittedName>
</protein>
<keyword evidence="1" id="KW-0472">Membrane</keyword>
<dbReference type="EMBL" id="JAVDWE010000001">
    <property type="protein sequence ID" value="MDR7092792.1"/>
    <property type="molecule type" value="Genomic_DNA"/>
</dbReference>
<dbReference type="InterPro" id="IPR011050">
    <property type="entry name" value="Pectin_lyase_fold/virulence"/>
</dbReference>
<evidence type="ECO:0000313" key="4">
    <source>
        <dbReference type="Proteomes" id="UP001265550"/>
    </source>
</evidence>
<dbReference type="InterPro" id="IPR024973">
    <property type="entry name" value="ESPR"/>
</dbReference>
<organism evidence="3 4">
    <name type="scientific">Hydrogenophaga laconesensis</name>
    <dbReference type="NCBI Taxonomy" id="1805971"/>
    <lineage>
        <taxon>Bacteria</taxon>
        <taxon>Pseudomonadati</taxon>
        <taxon>Pseudomonadota</taxon>
        <taxon>Betaproteobacteria</taxon>
        <taxon>Burkholderiales</taxon>
        <taxon>Comamonadaceae</taxon>
        <taxon>Hydrogenophaga</taxon>
    </lineage>
</organism>
<dbReference type="InterPro" id="IPR008638">
    <property type="entry name" value="FhaB/CdiA-like_TPS"/>
</dbReference>
<keyword evidence="1" id="KW-1133">Transmembrane helix</keyword>
<keyword evidence="4" id="KW-1185">Reference proteome</keyword>
<dbReference type="Proteomes" id="UP001265550">
    <property type="component" value="Unassembled WGS sequence"/>
</dbReference>